<evidence type="ECO:0000313" key="2">
    <source>
        <dbReference type="EMBL" id="KAK9145958.1"/>
    </source>
</evidence>
<dbReference type="Proteomes" id="UP001417504">
    <property type="component" value="Unassembled WGS sequence"/>
</dbReference>
<dbReference type="EMBL" id="JBBNAE010000002">
    <property type="protein sequence ID" value="KAK9145958.1"/>
    <property type="molecule type" value="Genomic_DNA"/>
</dbReference>
<protein>
    <submittedName>
        <fullName evidence="2">Uncharacterized protein</fullName>
    </submittedName>
</protein>
<evidence type="ECO:0000256" key="1">
    <source>
        <dbReference type="SAM" id="MobiDB-lite"/>
    </source>
</evidence>
<name>A0AAP0PID5_9MAGN</name>
<gene>
    <name evidence="2" type="ORF">Sjap_005861</name>
</gene>
<keyword evidence="3" id="KW-1185">Reference proteome</keyword>
<sequence length="50" mass="5771">MGTTIYYNKYILRFTVTRNQSPHLAHRGPPTLKRGQQPQVRDNNLDKGTS</sequence>
<comment type="caution">
    <text evidence="2">The sequence shown here is derived from an EMBL/GenBank/DDBJ whole genome shotgun (WGS) entry which is preliminary data.</text>
</comment>
<organism evidence="2 3">
    <name type="scientific">Stephania japonica</name>
    <dbReference type="NCBI Taxonomy" id="461633"/>
    <lineage>
        <taxon>Eukaryota</taxon>
        <taxon>Viridiplantae</taxon>
        <taxon>Streptophyta</taxon>
        <taxon>Embryophyta</taxon>
        <taxon>Tracheophyta</taxon>
        <taxon>Spermatophyta</taxon>
        <taxon>Magnoliopsida</taxon>
        <taxon>Ranunculales</taxon>
        <taxon>Menispermaceae</taxon>
        <taxon>Menispermoideae</taxon>
        <taxon>Cissampelideae</taxon>
        <taxon>Stephania</taxon>
    </lineage>
</organism>
<reference evidence="2 3" key="1">
    <citation type="submission" date="2024-01" db="EMBL/GenBank/DDBJ databases">
        <title>Genome assemblies of Stephania.</title>
        <authorList>
            <person name="Yang L."/>
        </authorList>
    </citation>
    <scope>NUCLEOTIDE SEQUENCE [LARGE SCALE GENOMIC DNA]</scope>
    <source>
        <strain evidence="2">QJT</strain>
        <tissue evidence="2">Leaf</tissue>
    </source>
</reference>
<evidence type="ECO:0000313" key="3">
    <source>
        <dbReference type="Proteomes" id="UP001417504"/>
    </source>
</evidence>
<dbReference type="AlphaFoldDB" id="A0AAP0PID5"/>
<accession>A0AAP0PID5</accession>
<feature type="region of interest" description="Disordered" evidence="1">
    <location>
        <begin position="19"/>
        <end position="50"/>
    </location>
</feature>
<proteinExistence type="predicted"/>